<dbReference type="STRING" id="6238.A8XF69"/>
<dbReference type="EMBL" id="HE600962">
    <property type="protein sequence ID" value="CAP31291.1"/>
    <property type="molecule type" value="Genomic_DNA"/>
</dbReference>
<evidence type="ECO:0000313" key="8">
    <source>
        <dbReference type="Proteomes" id="UP000008549"/>
    </source>
</evidence>
<evidence type="ECO:0000256" key="3">
    <source>
        <dbReference type="ARBA" id="ARBA00023242"/>
    </source>
</evidence>
<evidence type="ECO:0000259" key="6">
    <source>
        <dbReference type="Pfam" id="PF16858"/>
    </source>
</evidence>
<dbReference type="OMA" id="QMAYEMA"/>
<dbReference type="InterPro" id="IPR031737">
    <property type="entry name" value="CNDH2_C"/>
</dbReference>
<evidence type="ECO:0000256" key="4">
    <source>
        <dbReference type="SAM" id="MobiDB-lite"/>
    </source>
</evidence>
<dbReference type="GeneID" id="8584696"/>
<dbReference type="WormBase" id="CBG12291">
    <property type="protein sequence ID" value="CBP44453"/>
    <property type="gene ID" value="WBGene00033261"/>
    <property type="gene designation" value="Cbr-kle-2"/>
</dbReference>
<feature type="domain" description="Condensin II complex subunit H2 N-terminal" evidence="5">
    <location>
        <begin position="119"/>
        <end position="216"/>
    </location>
</feature>
<dbReference type="GO" id="GO:0000796">
    <property type="term" value="C:condensin complex"/>
    <property type="evidence" value="ECO:0000318"/>
    <property type="project" value="GO_Central"/>
</dbReference>
<sequence>MAEAACKGFTALNTIKTIIAELKKVDKSFTPASAQYKFLTEQMRADQVTTRRYSKAENESESVAKLYLSYIQGTRRLNELQDRYKGGEKTVEESAKLAIVRFSALKMSKTPAPDTDRNKYAWLVHPAKDLVENFSIDVLKALSGYLEQIQRESDAQEGVQDATAGAVFQFFDFQQACRILTGSAGVYAKKVDHVLELTLSVMDLMENKEPGSAENGGKRGRGARRVVNLGSTNYDLVDIWAIKREALQNYDKAVKEEKKAIDALRMVDNAEIQEAQYERKSCLIEKPTQFLFKLDYGQLMRTDEQIQNAKSRADVIGKVKDFYVKTSEIVYDHETLISHDDYAKNVGEFTLPGARWIPDNKELAANFGVADVEIELDEEQGKEQINAYGPYTDPLSGREVVAPPRWFVEQEATRQHLEIQSRATSRASKAAMRDSQGTQNTQRYSQRQSQPLIERHRNNLNEFVSFVEGRMNKNRPSTHLNTGLIDMFVDQFGDEMGGASEPMGGARDQNYDFDDDFGGDFGEGGDEDSNDYVRNLTRRNVRKEAAPWDDLEKIKIPLYTGDEDLPVSRKPVKAVFKTQPTPSELLRRKQLRQSKIQKSRRDEFMETHDYLQDFYYWRSAARINPNKDWKIEALRSSILTEKKRRIREKTQKIREIRAQRFQAIRRKPRGVPVEEFEGIQLGGGPDEMVLENDGNPEEHVVGNRRTMGVEFDDVVDEDLAAEVELDEFGGGGYDMDMDYDGQVDPQHQIANPATAPMPDYDFEAPSMGGDTVAAAAAAAAPTKPLLFEDIDDAELNTVINLPGSLFINKALPLLKKFAEHKTDRDQMAYEMAKAYEDVDVAVSCLQDQVDKWHQKMEPILDEGETRKEYDVHLVGRNVLANYDQAGETKRLIDLILGRPWFEISRYFLACLFMCNMGNVMVDEDRELPLEERINTMKITLIHKNMHSDQIAKLSAPDE</sequence>
<gene>
    <name evidence="9" type="primary">kle-2</name>
    <name evidence="7" type="synonym">Cbr-kle-2</name>
    <name evidence="9" type="ORF">CBG12291</name>
    <name evidence="7" type="ORF">CBG_12291</name>
</gene>
<name>A8XF69_CAEBR</name>
<dbReference type="RefSeq" id="XP_002642702.1">
    <property type="nucleotide sequence ID" value="XM_002642656.1"/>
</dbReference>
<dbReference type="GO" id="GO:0010032">
    <property type="term" value="P:meiotic chromosome condensation"/>
    <property type="evidence" value="ECO:0000318"/>
    <property type="project" value="GO_Central"/>
</dbReference>
<keyword evidence="8" id="KW-1185">Reference proteome</keyword>
<reference evidence="7 8" key="1">
    <citation type="journal article" date="2003" name="PLoS Biol.">
        <title>The genome sequence of Caenorhabditis briggsae: a platform for comparative genomics.</title>
        <authorList>
            <person name="Stein L.D."/>
            <person name="Bao Z."/>
            <person name="Blasiar D."/>
            <person name="Blumenthal T."/>
            <person name="Brent M.R."/>
            <person name="Chen N."/>
            <person name="Chinwalla A."/>
            <person name="Clarke L."/>
            <person name="Clee C."/>
            <person name="Coghlan A."/>
            <person name="Coulson A."/>
            <person name="D'Eustachio P."/>
            <person name="Fitch D.H."/>
            <person name="Fulton L.A."/>
            <person name="Fulton R.E."/>
            <person name="Griffiths-Jones S."/>
            <person name="Harris T.W."/>
            <person name="Hillier L.W."/>
            <person name="Kamath R."/>
            <person name="Kuwabara P.E."/>
            <person name="Mardis E.R."/>
            <person name="Marra M.A."/>
            <person name="Miner T.L."/>
            <person name="Minx P."/>
            <person name="Mullikin J.C."/>
            <person name="Plumb R.W."/>
            <person name="Rogers J."/>
            <person name="Schein J.E."/>
            <person name="Sohrmann M."/>
            <person name="Spieth J."/>
            <person name="Stajich J.E."/>
            <person name="Wei C."/>
            <person name="Willey D."/>
            <person name="Wilson R.K."/>
            <person name="Durbin R."/>
            <person name="Waterston R.H."/>
        </authorList>
    </citation>
    <scope>NUCLEOTIDE SEQUENCE [LARGE SCALE GENOMIC DNA]</scope>
    <source>
        <strain evidence="7 8">AF16</strain>
    </source>
</reference>
<dbReference type="InterPro" id="IPR009378">
    <property type="entry name" value="H2_N"/>
</dbReference>
<evidence type="ECO:0000259" key="5">
    <source>
        <dbReference type="Pfam" id="PF06278"/>
    </source>
</evidence>
<dbReference type="Pfam" id="PF16858">
    <property type="entry name" value="CNDH2_C"/>
    <property type="match status" value="1"/>
</dbReference>
<dbReference type="HOGENOM" id="CLU_013262_0_0_1"/>
<dbReference type="Proteomes" id="UP000008549">
    <property type="component" value="Unassembled WGS sequence"/>
</dbReference>
<dbReference type="InParanoid" id="A8XF69"/>
<dbReference type="GO" id="GO:0005634">
    <property type="term" value="C:nucleus"/>
    <property type="evidence" value="ECO:0000318"/>
    <property type="project" value="GO_Central"/>
</dbReference>
<feature type="domain" description="Condensin-2 complex subunit H2 C-terminal" evidence="6">
    <location>
        <begin position="843"/>
        <end position="949"/>
    </location>
</feature>
<feature type="compositionally biased region" description="Polar residues" evidence="4">
    <location>
        <begin position="435"/>
        <end position="450"/>
    </location>
</feature>
<dbReference type="FunCoup" id="A8XF69">
    <property type="interactions" value="1220"/>
</dbReference>
<evidence type="ECO:0000313" key="7">
    <source>
        <dbReference type="EMBL" id="CAP31291.1"/>
    </source>
</evidence>
<evidence type="ECO:0000313" key="9">
    <source>
        <dbReference type="WormBase" id="CBG12291"/>
    </source>
</evidence>
<dbReference type="CTD" id="8584696"/>
<evidence type="ECO:0000256" key="1">
    <source>
        <dbReference type="ARBA" id="ARBA00004123"/>
    </source>
</evidence>
<organism evidence="7 8">
    <name type="scientific">Caenorhabditis briggsae</name>
    <dbReference type="NCBI Taxonomy" id="6238"/>
    <lineage>
        <taxon>Eukaryota</taxon>
        <taxon>Metazoa</taxon>
        <taxon>Ecdysozoa</taxon>
        <taxon>Nematoda</taxon>
        <taxon>Chromadorea</taxon>
        <taxon>Rhabditida</taxon>
        <taxon>Rhabditina</taxon>
        <taxon>Rhabditomorpha</taxon>
        <taxon>Rhabditoidea</taxon>
        <taxon>Rhabditidae</taxon>
        <taxon>Peloderinae</taxon>
        <taxon>Caenorhabditis</taxon>
    </lineage>
</organism>
<dbReference type="AlphaFoldDB" id="A8XF69"/>
<dbReference type="KEGG" id="cbr:CBG_12291"/>
<accession>A8XF69</accession>
<proteinExistence type="inferred from homology"/>
<reference evidence="7 8" key="2">
    <citation type="journal article" date="2011" name="PLoS Genet.">
        <title>Caenorhabditis briggsae recombinant inbred line genotypes reveal inter-strain incompatibility and the evolution of recombination.</title>
        <authorList>
            <person name="Ross J.A."/>
            <person name="Koboldt D.C."/>
            <person name="Staisch J.E."/>
            <person name="Chamberlin H.M."/>
            <person name="Gupta B.P."/>
            <person name="Miller R.D."/>
            <person name="Baird S.E."/>
            <person name="Haag E.S."/>
        </authorList>
    </citation>
    <scope>NUCLEOTIDE SEQUENCE [LARGE SCALE GENOMIC DNA]</scope>
    <source>
        <strain evidence="7 8">AF16</strain>
    </source>
</reference>
<dbReference type="GO" id="GO:0003682">
    <property type="term" value="F:chromatin binding"/>
    <property type="evidence" value="ECO:0000318"/>
    <property type="project" value="GO_Central"/>
</dbReference>
<dbReference type="Pfam" id="PF06278">
    <property type="entry name" value="CNDH2_N"/>
    <property type="match status" value="1"/>
</dbReference>
<protein>
    <submittedName>
        <fullName evidence="7">Protein CBR-KLE-2</fullName>
    </submittedName>
</protein>
<dbReference type="eggNOG" id="KOG2359">
    <property type="taxonomic scope" value="Eukaryota"/>
</dbReference>
<dbReference type="PANTHER" id="PTHR14324:SF3">
    <property type="entry name" value="CONDENSIN-2 COMPLEX SUBUNIT H2"/>
    <property type="match status" value="1"/>
</dbReference>
<dbReference type="PANTHER" id="PTHR14324">
    <property type="entry name" value="CONDENSIN-2 COMPLEX SUBUNIT H2"/>
    <property type="match status" value="1"/>
</dbReference>
<feature type="region of interest" description="Disordered" evidence="4">
    <location>
        <begin position="417"/>
        <end position="450"/>
    </location>
</feature>
<dbReference type="GO" id="GO:0051306">
    <property type="term" value="P:mitotic sister chromatid separation"/>
    <property type="evidence" value="ECO:0000318"/>
    <property type="project" value="GO_Central"/>
</dbReference>
<dbReference type="InterPro" id="IPR031739">
    <property type="entry name" value="Ncaph2"/>
</dbReference>
<evidence type="ECO:0000256" key="2">
    <source>
        <dbReference type="ARBA" id="ARBA00007844"/>
    </source>
</evidence>
<comment type="subcellular location">
    <subcellularLocation>
        <location evidence="1">Nucleus</location>
    </subcellularLocation>
</comment>
<comment type="similarity">
    <text evidence="2">Belongs to the CND2 H2 (condensin-2 subunit 2) family.</text>
</comment>
<keyword evidence="3" id="KW-0539">Nucleus</keyword>